<dbReference type="PANTHER" id="PTHR42827:SF1">
    <property type="entry name" value="IRON-SULFUR CLUSTER-BINDING PROTEIN"/>
    <property type="match status" value="1"/>
</dbReference>
<dbReference type="AlphaFoldDB" id="A0A267MBX1"/>
<evidence type="ECO:0000313" key="3">
    <source>
        <dbReference type="Proteomes" id="UP000216024"/>
    </source>
</evidence>
<reference evidence="2 3" key="1">
    <citation type="submission" date="2017-06" db="EMBL/GenBank/DDBJ databases">
        <title>Draft genome sequence of anaerobic fermentative bacterium Anaeromicrobium sediminis DY2726D isolated from West Pacific Ocean sediments.</title>
        <authorList>
            <person name="Zeng X."/>
        </authorList>
    </citation>
    <scope>NUCLEOTIDE SEQUENCE [LARGE SCALE GENOMIC DNA]</scope>
    <source>
        <strain evidence="2 3">DY2726D</strain>
    </source>
</reference>
<dbReference type="EMBL" id="NIBG01000035">
    <property type="protein sequence ID" value="PAB56365.1"/>
    <property type="molecule type" value="Genomic_DNA"/>
</dbReference>
<comment type="caution">
    <text evidence="2">The sequence shown here is derived from an EMBL/GenBank/DDBJ whole genome shotgun (WGS) entry which is preliminary data.</text>
</comment>
<dbReference type="Proteomes" id="UP000216024">
    <property type="component" value="Unassembled WGS sequence"/>
</dbReference>
<dbReference type="PANTHER" id="PTHR42827">
    <property type="entry name" value="IRON-SULFUR CLUSTER-BINDING PROTEIN-RELATED"/>
    <property type="match status" value="1"/>
</dbReference>
<name>A0A267MBX1_9FIRM</name>
<evidence type="ECO:0000313" key="2">
    <source>
        <dbReference type="EMBL" id="PAB56365.1"/>
    </source>
</evidence>
<dbReference type="OrthoDB" id="9784571at2"/>
<dbReference type="InterPro" id="IPR017896">
    <property type="entry name" value="4Fe4S_Fe-S-bd"/>
</dbReference>
<gene>
    <name evidence="2" type="ORF">CCE28_20950</name>
</gene>
<evidence type="ECO:0000259" key="1">
    <source>
        <dbReference type="PROSITE" id="PS51379"/>
    </source>
</evidence>
<dbReference type="PROSITE" id="PS51379">
    <property type="entry name" value="4FE4S_FER_2"/>
    <property type="match status" value="1"/>
</dbReference>
<keyword evidence="3" id="KW-1185">Reference proteome</keyword>
<feature type="domain" description="4Fe-4S ferredoxin-type" evidence="1">
    <location>
        <begin position="159"/>
        <end position="189"/>
    </location>
</feature>
<sequence>MKSALIKEYALKFGAHRCGIASIERFEDAPEGFNPKDVFRDCSSVVVFIKQMPTDVIFAENPIPYTHTAYKMYEEMDRIGMDLCRFFQENNVKAALIPADVPYLYWDQDNMHGKGIISLKHSAVLAGLGIMGKSTIFINKDLGNMVYIGAVLIDEAVEPDPLVEDFKCPSGCNKCIEACTQHAMDGITVNQKLCREKSFFKAGRGWDLYNCSECRKVCTYRTGIKKAQ</sequence>
<proteinExistence type="predicted"/>
<dbReference type="RefSeq" id="WP_095136076.1">
    <property type="nucleotide sequence ID" value="NZ_NIBG01000035.1"/>
</dbReference>
<organism evidence="2 3">
    <name type="scientific">Anaeromicrobium sediminis</name>
    <dbReference type="NCBI Taxonomy" id="1478221"/>
    <lineage>
        <taxon>Bacteria</taxon>
        <taxon>Bacillati</taxon>
        <taxon>Bacillota</taxon>
        <taxon>Clostridia</taxon>
        <taxon>Peptostreptococcales</taxon>
        <taxon>Thermotaleaceae</taxon>
        <taxon>Anaeromicrobium</taxon>
    </lineage>
</organism>
<protein>
    <recommendedName>
        <fullName evidence="1">4Fe-4S ferredoxin-type domain-containing protein</fullName>
    </recommendedName>
</protein>
<accession>A0A267MBX1</accession>